<accession>A0A1F4V1G4</accession>
<dbReference type="SUPFAM" id="SSF81301">
    <property type="entry name" value="Nucleotidyltransferase"/>
    <property type="match status" value="1"/>
</dbReference>
<evidence type="ECO:0000313" key="1">
    <source>
        <dbReference type="EMBL" id="OGC51026.1"/>
    </source>
</evidence>
<protein>
    <submittedName>
        <fullName evidence="1">Uncharacterized protein</fullName>
    </submittedName>
</protein>
<organism evidence="1 2">
    <name type="scientific">candidate division WWE3 bacterium RIFCSPLOWO2_01_FULL_37_15</name>
    <dbReference type="NCBI Taxonomy" id="1802622"/>
    <lineage>
        <taxon>Bacteria</taxon>
        <taxon>Katanobacteria</taxon>
    </lineage>
</organism>
<dbReference type="InterPro" id="IPR043519">
    <property type="entry name" value="NT_sf"/>
</dbReference>
<evidence type="ECO:0000313" key="2">
    <source>
        <dbReference type="Proteomes" id="UP000177458"/>
    </source>
</evidence>
<comment type="caution">
    <text evidence="1">The sequence shown here is derived from an EMBL/GenBank/DDBJ whole genome shotgun (WGS) entry which is preliminary data.</text>
</comment>
<reference evidence="1 2" key="1">
    <citation type="journal article" date="2016" name="Nat. Commun.">
        <title>Thousands of microbial genomes shed light on interconnected biogeochemical processes in an aquifer system.</title>
        <authorList>
            <person name="Anantharaman K."/>
            <person name="Brown C.T."/>
            <person name="Hug L.A."/>
            <person name="Sharon I."/>
            <person name="Castelle C.J."/>
            <person name="Probst A.J."/>
            <person name="Thomas B.C."/>
            <person name="Singh A."/>
            <person name="Wilkins M.J."/>
            <person name="Karaoz U."/>
            <person name="Brodie E.L."/>
            <person name="Williams K.H."/>
            <person name="Hubbard S.S."/>
            <person name="Banfield J.F."/>
        </authorList>
    </citation>
    <scope>NUCLEOTIDE SEQUENCE [LARGE SCALE GENOMIC DNA]</scope>
</reference>
<sequence length="177" mass="20362">MSKSELDKKSDSFLMVLQLISDRMGELMYAVRGTAGLVLQGLNMKMEDIDIVCSKETALASNNLFKEYLKEKIEYKESDKYKSYFGKFEINGVMVEIYGEWQILDNKGIWSKPFDGSDRIKVKFKGEEFYVVPKSTELQMFALMGRWSAFHKIKREIGGKDPAAQTSQQELFFGTVE</sequence>
<name>A0A1F4V1G4_UNCKA</name>
<dbReference type="Proteomes" id="UP000177458">
    <property type="component" value="Unassembled WGS sequence"/>
</dbReference>
<gene>
    <name evidence="1" type="ORF">A3A69_00015</name>
</gene>
<dbReference type="EMBL" id="MEVF01000002">
    <property type="protein sequence ID" value="OGC51026.1"/>
    <property type="molecule type" value="Genomic_DNA"/>
</dbReference>
<proteinExistence type="predicted"/>
<dbReference type="Gene3D" id="3.30.460.40">
    <property type="match status" value="1"/>
</dbReference>
<dbReference type="AlphaFoldDB" id="A0A1F4V1G4"/>